<reference evidence="5" key="1">
    <citation type="journal article" date="2019" name="Genome Biol. Evol.">
        <title>Plastid Genomes and Proteins Illuminate the Evolution of Eustigmatophyte Algae and Their Bacterial Endosymbionts.</title>
        <authorList>
            <person name="Sevcikova T."/>
            <person name="Yurchenko T."/>
            <person name="Fawley K.P."/>
            <person name="Amaral R."/>
            <person name="Strnad H."/>
            <person name="Santos L.M."/>
            <person name="Fawley M.W."/>
            <person name="Elias M."/>
        </authorList>
    </citation>
    <scope>NUCLEOTIDE SEQUENCE</scope>
    <source>
        <strain evidence="5">ACOI 456</strain>
    </source>
</reference>
<dbReference type="PANTHER" id="PTHR33343:SF1">
    <property type="entry name" value="LARGE RIBOSOMAL SUBUNIT PROTEIN BL35M"/>
    <property type="match status" value="1"/>
</dbReference>
<dbReference type="EMBL" id="MK281452">
    <property type="protein sequence ID" value="QAA11336.1"/>
    <property type="molecule type" value="Genomic_DNA"/>
</dbReference>
<dbReference type="NCBIfam" id="TIGR00001">
    <property type="entry name" value="rpmI_bact"/>
    <property type="match status" value="1"/>
</dbReference>
<geneLocation type="plastid" evidence="5"/>
<dbReference type="SUPFAM" id="SSF143034">
    <property type="entry name" value="L35p-like"/>
    <property type="match status" value="1"/>
</dbReference>
<dbReference type="Pfam" id="PF01632">
    <property type="entry name" value="Ribosomal_L35p"/>
    <property type="match status" value="1"/>
</dbReference>
<accession>A0A3R5T869</accession>
<name>A0A3R5T869_9STRA</name>
<dbReference type="GeneID" id="38947381"/>
<dbReference type="HAMAP" id="MF_00514">
    <property type="entry name" value="Ribosomal_bL35"/>
    <property type="match status" value="1"/>
</dbReference>
<dbReference type="RefSeq" id="YP_009550409.1">
    <property type="nucleotide sequence ID" value="NC_040294.1"/>
</dbReference>
<dbReference type="InterPro" id="IPR037229">
    <property type="entry name" value="Ribosomal_bL35_sf"/>
</dbReference>
<organism evidence="5">
    <name type="scientific">Characiopsis acuta</name>
    <dbReference type="NCBI Taxonomy" id="2040456"/>
    <lineage>
        <taxon>Eukaryota</taxon>
        <taxon>Sar</taxon>
        <taxon>Stramenopiles</taxon>
        <taxon>Ochrophyta</taxon>
        <taxon>Eustigmatophyceae</taxon>
        <taxon>Eustigmatales</taxon>
        <taxon>Chlorobotryaceae</taxon>
        <taxon>Characiopsis</taxon>
    </lineage>
</organism>
<dbReference type="InterPro" id="IPR021137">
    <property type="entry name" value="Ribosomal_bL35-like"/>
</dbReference>
<evidence type="ECO:0000256" key="1">
    <source>
        <dbReference type="ARBA" id="ARBA00006598"/>
    </source>
</evidence>
<evidence type="ECO:0000256" key="3">
    <source>
        <dbReference type="ARBA" id="ARBA00023274"/>
    </source>
</evidence>
<dbReference type="InterPro" id="IPR001706">
    <property type="entry name" value="Ribosomal_bL35"/>
</dbReference>
<dbReference type="GO" id="GO:0006412">
    <property type="term" value="P:translation"/>
    <property type="evidence" value="ECO:0007669"/>
    <property type="project" value="InterPro"/>
</dbReference>
<comment type="similarity">
    <text evidence="1 4">Belongs to the bacterial ribosomal protein bL35 family.</text>
</comment>
<dbReference type="Gene3D" id="4.10.410.60">
    <property type="match status" value="1"/>
</dbReference>
<dbReference type="GO" id="GO:0015934">
    <property type="term" value="C:large ribosomal subunit"/>
    <property type="evidence" value="ECO:0007669"/>
    <property type="project" value="TreeGrafter"/>
</dbReference>
<proteinExistence type="inferred from homology"/>
<keyword evidence="3 4" id="KW-0687">Ribonucleoprotein</keyword>
<dbReference type="PANTHER" id="PTHR33343">
    <property type="entry name" value="54S RIBOSOMAL PROTEIN BL35M"/>
    <property type="match status" value="1"/>
</dbReference>
<dbReference type="GO" id="GO:0003735">
    <property type="term" value="F:structural constituent of ribosome"/>
    <property type="evidence" value="ECO:0007669"/>
    <property type="project" value="InterPro"/>
</dbReference>
<dbReference type="InterPro" id="IPR018265">
    <property type="entry name" value="Ribosomal_bL35_CS"/>
</dbReference>
<evidence type="ECO:0000313" key="5">
    <source>
        <dbReference type="EMBL" id="QAA11336.1"/>
    </source>
</evidence>
<protein>
    <recommendedName>
        <fullName evidence="4">50S ribosomal protein L35</fullName>
    </recommendedName>
</protein>
<dbReference type="PROSITE" id="PS00936">
    <property type="entry name" value="RIBOSOMAL_L35"/>
    <property type="match status" value="1"/>
</dbReference>
<keyword evidence="2 4" id="KW-0689">Ribosomal protein</keyword>
<keyword evidence="5" id="KW-0934">Plastid</keyword>
<sequence>MQKLKTRRSAIKRYKKTANDNYLRRRANKGHLLEKKSSSRKRKLCGHITVENTEKSIIKKFFNK</sequence>
<dbReference type="AlphaFoldDB" id="A0A3R5T869"/>
<dbReference type="PRINTS" id="PR00064">
    <property type="entry name" value="RIBOSOMALL35"/>
</dbReference>
<dbReference type="FunFam" id="4.10.410.60:FF:000001">
    <property type="entry name" value="50S ribosomal protein L35"/>
    <property type="match status" value="1"/>
</dbReference>
<evidence type="ECO:0000256" key="4">
    <source>
        <dbReference type="RuleBase" id="RU000568"/>
    </source>
</evidence>
<gene>
    <name evidence="5" type="primary">rpl35</name>
</gene>
<evidence type="ECO:0000256" key="2">
    <source>
        <dbReference type="ARBA" id="ARBA00022980"/>
    </source>
</evidence>